<dbReference type="PANTHER" id="PTHR11199:SF8">
    <property type="entry name" value="COHESIN SUBUNIT SA-3"/>
    <property type="match status" value="1"/>
</dbReference>
<evidence type="ECO:0000259" key="2">
    <source>
        <dbReference type="Pfam" id="PF08514"/>
    </source>
</evidence>
<dbReference type="PANTHER" id="PTHR11199">
    <property type="entry name" value="STROMAL ANTIGEN"/>
    <property type="match status" value="1"/>
</dbReference>
<reference evidence="3 4" key="1">
    <citation type="submission" date="2014-04" db="EMBL/GenBank/DDBJ databases">
        <title>Genome evolution of avian class.</title>
        <authorList>
            <person name="Zhang G."/>
            <person name="Li C."/>
        </authorList>
    </citation>
    <scope>NUCLEOTIDE SEQUENCE [LARGE SCALE GENOMIC DNA]</scope>
    <source>
        <strain evidence="3">BGI_N333</strain>
    </source>
</reference>
<dbReference type="GO" id="GO:0005634">
    <property type="term" value="C:nucleus"/>
    <property type="evidence" value="ECO:0007669"/>
    <property type="project" value="TreeGrafter"/>
</dbReference>
<dbReference type="InterPro" id="IPR013721">
    <property type="entry name" value="STAG"/>
</dbReference>
<gene>
    <name evidence="3" type="ORF">N333_06677</name>
</gene>
<dbReference type="GO" id="GO:0008278">
    <property type="term" value="C:cohesin complex"/>
    <property type="evidence" value="ECO:0007669"/>
    <property type="project" value="TreeGrafter"/>
</dbReference>
<sequence>QDSSEYPLSLNTRPWRRFRAGFCELLMAVVQQCQYSVIYDEFLMGSLISFLISLSDSQVRAFRHTSTLAAMKLMSALVKVALGVSVHQENTLRQYEAERSKGRGRRATEKLEALMVKRQEV</sequence>
<dbReference type="GO" id="GO:0007062">
    <property type="term" value="P:sister chromatid cohesion"/>
    <property type="evidence" value="ECO:0007669"/>
    <property type="project" value="TreeGrafter"/>
</dbReference>
<organism evidence="3 4">
    <name type="scientific">Nestor notabilis</name>
    <name type="common">Kea</name>
    <dbReference type="NCBI Taxonomy" id="176057"/>
    <lineage>
        <taxon>Eukaryota</taxon>
        <taxon>Metazoa</taxon>
        <taxon>Chordata</taxon>
        <taxon>Craniata</taxon>
        <taxon>Vertebrata</taxon>
        <taxon>Euteleostomi</taxon>
        <taxon>Archelosauria</taxon>
        <taxon>Archosauria</taxon>
        <taxon>Dinosauria</taxon>
        <taxon>Saurischia</taxon>
        <taxon>Theropoda</taxon>
        <taxon>Coelurosauria</taxon>
        <taxon>Aves</taxon>
        <taxon>Neognathae</taxon>
        <taxon>Neoaves</taxon>
        <taxon>Telluraves</taxon>
        <taxon>Australaves</taxon>
        <taxon>Psittaciformes</taxon>
        <taxon>Psittacidae</taxon>
        <taxon>Nestor</taxon>
    </lineage>
</organism>
<dbReference type="Proteomes" id="UP000053840">
    <property type="component" value="Unassembled WGS sequence"/>
</dbReference>
<dbReference type="AlphaFoldDB" id="A0A091SPI9"/>
<evidence type="ECO:0000313" key="3">
    <source>
        <dbReference type="EMBL" id="KFQ44937.1"/>
    </source>
</evidence>
<protein>
    <submittedName>
        <fullName evidence="3">Cohesin subunit SA-1</fullName>
    </submittedName>
</protein>
<dbReference type="GO" id="GO:0000785">
    <property type="term" value="C:chromatin"/>
    <property type="evidence" value="ECO:0007669"/>
    <property type="project" value="TreeGrafter"/>
</dbReference>
<keyword evidence="4" id="KW-1185">Reference proteome</keyword>
<proteinExistence type="inferred from homology"/>
<dbReference type="EMBL" id="KK930581">
    <property type="protein sequence ID" value="KFQ44937.1"/>
    <property type="molecule type" value="Genomic_DNA"/>
</dbReference>
<feature type="domain" description="STAG" evidence="2">
    <location>
        <begin position="4"/>
        <end position="113"/>
    </location>
</feature>
<accession>A0A091SPI9</accession>
<evidence type="ECO:0000313" key="4">
    <source>
        <dbReference type="Proteomes" id="UP000053840"/>
    </source>
</evidence>
<dbReference type="GO" id="GO:0003682">
    <property type="term" value="F:chromatin binding"/>
    <property type="evidence" value="ECO:0007669"/>
    <property type="project" value="TreeGrafter"/>
</dbReference>
<feature type="non-terminal residue" evidence="3">
    <location>
        <position position="1"/>
    </location>
</feature>
<evidence type="ECO:0000256" key="1">
    <source>
        <dbReference type="ARBA" id="ARBA00005486"/>
    </source>
</evidence>
<dbReference type="Pfam" id="PF08514">
    <property type="entry name" value="STAG"/>
    <property type="match status" value="1"/>
</dbReference>
<dbReference type="InterPro" id="IPR039662">
    <property type="entry name" value="Cohesin_Scc3/SA"/>
</dbReference>
<feature type="non-terminal residue" evidence="3">
    <location>
        <position position="121"/>
    </location>
</feature>
<name>A0A091SPI9_NESNO</name>
<comment type="similarity">
    <text evidence="1">Belongs to the SCC3 family.</text>
</comment>